<accession>A0ACB5TZ56</accession>
<evidence type="ECO:0000313" key="2">
    <source>
        <dbReference type="Proteomes" id="UP001165064"/>
    </source>
</evidence>
<comment type="caution">
    <text evidence="1">The sequence shown here is derived from an EMBL/GenBank/DDBJ whole genome shotgun (WGS) entry which is preliminary data.</text>
</comment>
<reference evidence="1" key="1">
    <citation type="submission" date="2023-04" db="EMBL/GenBank/DDBJ databases">
        <title>Ambrosiozyma monospora NBRC 10751.</title>
        <authorList>
            <person name="Ichikawa N."/>
            <person name="Sato H."/>
            <person name="Tonouchi N."/>
        </authorList>
    </citation>
    <scope>NUCLEOTIDE SEQUENCE</scope>
    <source>
        <strain evidence="1">NBRC 10751</strain>
    </source>
</reference>
<sequence>MAVDGQFPKIFAKCTPNGVPIYAVSLSAAISLVAYLNVSNSSTIVFTWLTNISTVSGFVSWVFVAITYLRFRKAMTFHGMDDRVIFRPPLQIPGAWVTLCFFSLIAITNGYSVFFNWKTADFFAAYITLPILFVLYVGHMIWSKNYRIFAPPEEIDCFTGLDEIEAEAATYVSRKPKNFLQRIWFWIA</sequence>
<protein>
    <submittedName>
        <fullName evidence="1">Unnamed protein product</fullName>
    </submittedName>
</protein>
<name>A0ACB5TZ56_AMBMO</name>
<evidence type="ECO:0000313" key="1">
    <source>
        <dbReference type="EMBL" id="GME97831.1"/>
    </source>
</evidence>
<organism evidence="1 2">
    <name type="scientific">Ambrosiozyma monospora</name>
    <name type="common">Yeast</name>
    <name type="synonym">Endomycopsis monosporus</name>
    <dbReference type="NCBI Taxonomy" id="43982"/>
    <lineage>
        <taxon>Eukaryota</taxon>
        <taxon>Fungi</taxon>
        <taxon>Dikarya</taxon>
        <taxon>Ascomycota</taxon>
        <taxon>Saccharomycotina</taxon>
        <taxon>Pichiomycetes</taxon>
        <taxon>Pichiales</taxon>
        <taxon>Pichiaceae</taxon>
        <taxon>Ambrosiozyma</taxon>
    </lineage>
</organism>
<keyword evidence="2" id="KW-1185">Reference proteome</keyword>
<gene>
    <name evidence="1" type="ORF">Amon02_001033800</name>
</gene>
<proteinExistence type="predicted"/>
<dbReference type="Proteomes" id="UP001165064">
    <property type="component" value="Unassembled WGS sequence"/>
</dbReference>
<dbReference type="EMBL" id="BSXS01010261">
    <property type="protein sequence ID" value="GME97831.1"/>
    <property type="molecule type" value="Genomic_DNA"/>
</dbReference>